<dbReference type="GO" id="GO:0016491">
    <property type="term" value="F:oxidoreductase activity"/>
    <property type="evidence" value="ECO:0007669"/>
    <property type="project" value="UniProtKB-KW"/>
</dbReference>
<keyword evidence="2" id="KW-0349">Heme</keyword>
<dbReference type="AlphaFoldDB" id="A0A4R4YS10"/>
<evidence type="ECO:0000313" key="9">
    <source>
        <dbReference type="Proteomes" id="UP000295124"/>
    </source>
</evidence>
<name>A0A4R4YS10_9ACTN</name>
<organism evidence="8 9">
    <name type="scientific">Kribbella antibiotica</name>
    <dbReference type="NCBI Taxonomy" id="190195"/>
    <lineage>
        <taxon>Bacteria</taxon>
        <taxon>Bacillati</taxon>
        <taxon>Actinomycetota</taxon>
        <taxon>Actinomycetes</taxon>
        <taxon>Propionibacteriales</taxon>
        <taxon>Kribbellaceae</taxon>
        <taxon>Kribbella</taxon>
    </lineage>
</organism>
<dbReference type="PANTHER" id="PTHR32439:SF9">
    <property type="entry name" value="BLR3264 PROTEIN"/>
    <property type="match status" value="1"/>
</dbReference>
<dbReference type="GO" id="GO:0046872">
    <property type="term" value="F:metal ion binding"/>
    <property type="evidence" value="ECO:0007669"/>
    <property type="project" value="UniProtKB-KW"/>
</dbReference>
<dbReference type="InterPro" id="IPR051329">
    <property type="entry name" value="NIR_SIR_4Fe-4S"/>
</dbReference>
<feature type="domain" description="Nitrite/Sulfite reductase ferredoxin-like" evidence="7">
    <location>
        <begin position="19"/>
        <end position="78"/>
    </location>
</feature>
<proteinExistence type="predicted"/>
<keyword evidence="9" id="KW-1185">Reference proteome</keyword>
<dbReference type="Pfam" id="PF03460">
    <property type="entry name" value="NIR_SIR_ferr"/>
    <property type="match status" value="1"/>
</dbReference>
<keyword evidence="6" id="KW-0411">Iron-sulfur</keyword>
<keyword evidence="5" id="KW-0408">Iron</keyword>
<dbReference type="SUPFAM" id="SSF55124">
    <property type="entry name" value="Nitrite/Sulfite reductase N-terminal domain-like"/>
    <property type="match status" value="2"/>
</dbReference>
<accession>A0A4R4YS10</accession>
<sequence length="365" mass="38710">MVRTSADRCPGVLAVHQAADGGLARIRVPGGLLSVTQLDVLRSASLDLGDGRLELTSRGNLQIRALRPDGPQELSDRLYRAGLLPSLTHERVRNILVSPLSGLDGRYDVLPLASALDRALCAHPGLAELPGRFLFALDDGRGDLVDSGADVLVQAVDSRTALLSLGTRGVRLDWGEVVEVMLAAAAAFLEVRDAAEWRIAEVVDGERRIFAQLGLEPTDEPLVTGVPVEAGVHGSARVVTVPLGSLTSGQAAVLAELAEWIRVTPWRSVVLPAVASAPLEAVGLITTPDSAWSGVTACAGQPGCAKALADVRSDAWQVMPRLVRDGRRVHWSGCERRCGKPAGVFVDILAVGNGYLVDGEFRETW</sequence>
<evidence type="ECO:0000256" key="6">
    <source>
        <dbReference type="ARBA" id="ARBA00023014"/>
    </source>
</evidence>
<evidence type="ECO:0000256" key="4">
    <source>
        <dbReference type="ARBA" id="ARBA00023002"/>
    </source>
</evidence>
<dbReference type="PANTHER" id="PTHR32439">
    <property type="entry name" value="FERREDOXIN--NITRITE REDUCTASE, CHLOROPLASTIC"/>
    <property type="match status" value="1"/>
</dbReference>
<dbReference type="EMBL" id="SMKX01000152">
    <property type="protein sequence ID" value="TDD47420.1"/>
    <property type="molecule type" value="Genomic_DNA"/>
</dbReference>
<dbReference type="Proteomes" id="UP000295124">
    <property type="component" value="Unassembled WGS sequence"/>
</dbReference>
<dbReference type="OrthoDB" id="105450at2"/>
<evidence type="ECO:0000259" key="7">
    <source>
        <dbReference type="Pfam" id="PF03460"/>
    </source>
</evidence>
<evidence type="ECO:0000256" key="1">
    <source>
        <dbReference type="ARBA" id="ARBA00022485"/>
    </source>
</evidence>
<dbReference type="GO" id="GO:0051539">
    <property type="term" value="F:4 iron, 4 sulfur cluster binding"/>
    <property type="evidence" value="ECO:0007669"/>
    <property type="project" value="UniProtKB-KW"/>
</dbReference>
<comment type="caution">
    <text evidence="8">The sequence shown here is derived from an EMBL/GenBank/DDBJ whole genome shotgun (WGS) entry which is preliminary data.</text>
</comment>
<dbReference type="InterPro" id="IPR036136">
    <property type="entry name" value="Nit/Sulf_reduc_fer-like_dom_sf"/>
</dbReference>
<dbReference type="Gene3D" id="3.30.413.10">
    <property type="entry name" value="Sulfite Reductase Hemoprotein, domain 1"/>
    <property type="match status" value="1"/>
</dbReference>
<evidence type="ECO:0000256" key="3">
    <source>
        <dbReference type="ARBA" id="ARBA00022723"/>
    </source>
</evidence>
<evidence type="ECO:0000256" key="5">
    <source>
        <dbReference type="ARBA" id="ARBA00023004"/>
    </source>
</evidence>
<keyword evidence="4" id="KW-0560">Oxidoreductase</keyword>
<evidence type="ECO:0000256" key="2">
    <source>
        <dbReference type="ARBA" id="ARBA00022617"/>
    </source>
</evidence>
<keyword evidence="1" id="KW-0004">4Fe-4S</keyword>
<evidence type="ECO:0000313" key="8">
    <source>
        <dbReference type="EMBL" id="TDD47420.1"/>
    </source>
</evidence>
<dbReference type="InterPro" id="IPR005117">
    <property type="entry name" value="NiRdtase/SiRdtase_haem-b_fer"/>
</dbReference>
<dbReference type="Gene3D" id="3.90.480.20">
    <property type="match status" value="1"/>
</dbReference>
<keyword evidence="3" id="KW-0479">Metal-binding</keyword>
<reference evidence="8 9" key="1">
    <citation type="submission" date="2019-03" db="EMBL/GenBank/DDBJ databases">
        <title>Draft genome sequences of novel Actinobacteria.</title>
        <authorList>
            <person name="Sahin N."/>
            <person name="Ay H."/>
            <person name="Saygin H."/>
        </authorList>
    </citation>
    <scope>NUCLEOTIDE SEQUENCE [LARGE SCALE GENOMIC DNA]</scope>
    <source>
        <strain evidence="8 9">JCM 13523</strain>
    </source>
</reference>
<dbReference type="InterPro" id="IPR045854">
    <property type="entry name" value="NO2/SO3_Rdtase_4Fe4S_sf"/>
</dbReference>
<dbReference type="SUPFAM" id="SSF56014">
    <property type="entry name" value="Nitrite and sulphite reductase 4Fe-4S domain-like"/>
    <property type="match status" value="1"/>
</dbReference>
<gene>
    <name evidence="8" type="ORF">E1263_34635</name>
</gene>
<protein>
    <submittedName>
        <fullName evidence="8">Precorrin-3B synthase</fullName>
    </submittedName>
</protein>